<dbReference type="EMBL" id="JAEPRJ010000001">
    <property type="protein sequence ID" value="MBK5897902.1"/>
    <property type="molecule type" value="Genomic_DNA"/>
</dbReference>
<dbReference type="PANTHER" id="PTHR37291">
    <property type="entry name" value="5-METHYLCYTOSINE-SPECIFIC RESTRICTION ENZYME B"/>
    <property type="match status" value="1"/>
</dbReference>
<reference evidence="2 3" key="1">
    <citation type="submission" date="2021-01" db="EMBL/GenBank/DDBJ databases">
        <title>Isolation and description of Catonella massiliensis sp. nov., a novel Catonella species, isolated from a stable periodontitis subject.</title>
        <authorList>
            <person name="Antezack A."/>
            <person name="Boxberger M."/>
            <person name="La Scola B."/>
            <person name="Monnet-Corti V."/>
        </authorList>
    </citation>
    <scope>NUCLEOTIDE SEQUENCE [LARGE SCALE GENOMIC DNA]</scope>
    <source>
        <strain evidence="2 3">Marseille-Q4567</strain>
    </source>
</reference>
<keyword evidence="3" id="KW-1185">Reference proteome</keyword>
<name>A0ABS1J1H4_9FIRM</name>
<evidence type="ECO:0000313" key="2">
    <source>
        <dbReference type="EMBL" id="MBK5897902.1"/>
    </source>
</evidence>
<accession>A0ABS1J1H4</accession>
<feature type="domain" description="Restriction endonuclease type II BpuJI N-terminal" evidence="1">
    <location>
        <begin position="61"/>
        <end position="163"/>
    </location>
</feature>
<dbReference type="InterPro" id="IPR052934">
    <property type="entry name" value="Methyl-DNA_Rec/Restrict_Enz"/>
</dbReference>
<comment type="caution">
    <text evidence="2">The sequence shown here is derived from an EMBL/GenBank/DDBJ whole genome shotgun (WGS) entry which is preliminary data.</text>
</comment>
<dbReference type="InterPro" id="IPR027417">
    <property type="entry name" value="P-loop_NTPase"/>
</dbReference>
<proteinExistence type="predicted"/>
<dbReference type="Pfam" id="PF11564">
    <property type="entry name" value="BpuJI_N"/>
    <property type="match status" value="1"/>
</dbReference>
<dbReference type="PANTHER" id="PTHR37291:SF1">
    <property type="entry name" value="TYPE IV METHYL-DIRECTED RESTRICTION ENZYME ECOKMCRB SUBUNIT"/>
    <property type="match status" value="1"/>
</dbReference>
<evidence type="ECO:0000313" key="3">
    <source>
        <dbReference type="Proteomes" id="UP000604730"/>
    </source>
</evidence>
<dbReference type="InterPro" id="IPR021108">
    <property type="entry name" value="Restrct_endonuc_II_BpuJI_N"/>
</dbReference>
<evidence type="ECO:0000259" key="1">
    <source>
        <dbReference type="Pfam" id="PF11564"/>
    </source>
</evidence>
<dbReference type="Proteomes" id="UP000604730">
    <property type="component" value="Unassembled WGS sequence"/>
</dbReference>
<dbReference type="Gene3D" id="3.40.50.300">
    <property type="entry name" value="P-loop containing nucleotide triphosphate hydrolases"/>
    <property type="match status" value="1"/>
</dbReference>
<organism evidence="2 3">
    <name type="scientific">Catonella massiliensis</name>
    <dbReference type="NCBI Taxonomy" id="2799636"/>
    <lineage>
        <taxon>Bacteria</taxon>
        <taxon>Bacillati</taxon>
        <taxon>Bacillota</taxon>
        <taxon>Clostridia</taxon>
        <taxon>Lachnospirales</taxon>
        <taxon>Lachnospiraceae</taxon>
        <taxon>Catonella</taxon>
    </lineage>
</organism>
<sequence length="709" mass="81009">MYHYLFTNDLRISHLKDSLVEAGACFMNDSVPSANEDKNANNNMNTLGFYFNLTKSSQCAVLCANNNVRTVVLNFIKKFQFPNPRTKESFESAIADGIQLAPMRIILRLLYMMKIQGLSDAYLTKEEIADFIFFNSAVAKTNQVDYLTIIKQIEEYRKNSSFPSTVEKNEDNRQWKQETRQVREMVKVLTWSGCVKEDNDGSIRLESDSLTSSNKADLYDILTYEDFWTPEGEAFNDIKLSYQKYMDIDDEVTNDDLSEEDDSYVEREDPFKTGYESSFSRNRILFGAPGTGKSFTINSDRLELLGEGNEEDYERVTFHPDYSYANFVGTYKPVMVDDSAEIISLASEKEVLAILTDETKSAQEKYDLLYDRFKGDGLTRLPLLLGLYTDESFKTRKADGSDAAGDNSVERNHGRAIRPYVNLSKPSKGKKDIAYEYVPGPFMRIYVKALKNSRTDNIKPFLLIIEEINRANVAAVFGDIFQLLDRGNDFVSEYPIQATEDIKKYLAKELGGNPDDYNKIKIPDNIFIWATMNSADQGVFPMDTAFKRRWDFTYLGIDDNDEQLRGKYVTIGSKEQQRIEWNELRKAINEFLAESKINEDKQLGPYFISKSIVIPKDGGTEIDSKKFCDAFKNKVLMYLFDDAAKQKCPSLFEGSAKGQTRYSKICEAFDEQGIGIFNGSIQTLVQIQDLVTNEYQLDENGNPFTDSEE</sequence>
<protein>
    <recommendedName>
        <fullName evidence="1">Restriction endonuclease type II BpuJI N-terminal domain-containing protein</fullName>
    </recommendedName>
</protein>
<dbReference type="SUPFAM" id="SSF52540">
    <property type="entry name" value="P-loop containing nucleoside triphosphate hydrolases"/>
    <property type="match status" value="1"/>
</dbReference>
<gene>
    <name evidence="2" type="ORF">JJN12_08950</name>
</gene>
<dbReference type="RefSeq" id="WP_208429358.1">
    <property type="nucleotide sequence ID" value="NZ_JAEPRJ010000001.1"/>
</dbReference>